<dbReference type="PROSITE" id="PS00678">
    <property type="entry name" value="WD_REPEATS_1"/>
    <property type="match status" value="1"/>
</dbReference>
<keyword evidence="2 4" id="KW-0853">WD repeat</keyword>
<dbReference type="PRINTS" id="PR00320">
    <property type="entry name" value="GPROTEINBRPT"/>
</dbReference>
<dbReference type="InterPro" id="IPR001680">
    <property type="entry name" value="WD40_rpt"/>
</dbReference>
<reference evidence="6" key="1">
    <citation type="submission" date="2022-07" db="EMBL/GenBank/DDBJ databases">
        <title>Phylogenomic reconstructions and comparative analyses of Kickxellomycotina fungi.</title>
        <authorList>
            <person name="Reynolds N.K."/>
            <person name="Stajich J.E."/>
            <person name="Barry K."/>
            <person name="Grigoriev I.V."/>
            <person name="Crous P."/>
            <person name="Smith M.E."/>
        </authorList>
    </citation>
    <scope>NUCLEOTIDE SEQUENCE</scope>
    <source>
        <strain evidence="6">RSA 861</strain>
    </source>
</reference>
<comment type="caution">
    <text evidence="6">The sequence shown here is derived from an EMBL/GenBank/DDBJ whole genome shotgun (WGS) entry which is preliminary data.</text>
</comment>
<feature type="region of interest" description="Disordered" evidence="5">
    <location>
        <begin position="270"/>
        <end position="290"/>
    </location>
</feature>
<dbReference type="PANTHER" id="PTHR14091">
    <property type="entry name" value="PERIODIC TRYPTOPHAN PROTEIN 1"/>
    <property type="match status" value="1"/>
</dbReference>
<keyword evidence="7" id="KW-1185">Reference proteome</keyword>
<accession>A0A9W8AAK0</accession>
<dbReference type="Gene3D" id="2.130.10.10">
    <property type="entry name" value="YVTN repeat-like/Quinoprotein amine dehydrogenase"/>
    <property type="match status" value="2"/>
</dbReference>
<evidence type="ECO:0000313" key="7">
    <source>
        <dbReference type="Proteomes" id="UP001150569"/>
    </source>
</evidence>
<feature type="repeat" description="WD" evidence="4">
    <location>
        <begin position="333"/>
        <end position="369"/>
    </location>
</feature>
<organism evidence="6 7">
    <name type="scientific">Tieghemiomyces parasiticus</name>
    <dbReference type="NCBI Taxonomy" id="78921"/>
    <lineage>
        <taxon>Eukaryota</taxon>
        <taxon>Fungi</taxon>
        <taxon>Fungi incertae sedis</taxon>
        <taxon>Zoopagomycota</taxon>
        <taxon>Kickxellomycotina</taxon>
        <taxon>Dimargaritomycetes</taxon>
        <taxon>Dimargaritales</taxon>
        <taxon>Dimargaritaceae</taxon>
        <taxon>Tieghemiomyces</taxon>
    </lineage>
</organism>
<sequence length="589" mass="64776">MSMISAHTWVRRGAAKETPVRYELDEAEYERIENMMAGQVHAAQQKLDEARAQDGAEDEDEEDSEDDEDEIKATVKSQKPATGTDTDPDTDDELAEYNMDGYDDEPTTLQLGGFGLDVKFSSFADVGALNSFKNLKVHDEADDPYITLDDPALLSDEEDLMISPNDNLLVVGQTEDDISRLDVYVYEAAERNLYVHHDVMLPAFPLCIEWLDFPVRSPTDEGTRGNYVAVGTFDPLIEIWDLDTIDCAAPAVMLGNTDPSMAQSVPFTIQRNKQQQQRKPKRSSKPKANPHYHVDAVLGLSWNATHRNVLASASADKTVKLWDLKTSTCVHSYSHHTDKVQAVKWNPTESTVFASGGYDKQVAVMDSRTPDTRVGGLLAADVESIRWDPHQTSCLYVATEDGMLYYLDVRQLATAGSAKATTTSTPPALGPAQAVYRVQAHDDPLSAFDVSPTIPGCFVTGSADRTVKLWSVTDNKPSMVLSRDFNVGQVFTAGFCPDAPFHIAVAGSQGKMTVWNAYSNMGVRNTFRARYADAAKEAPIDEKDTGVTVFQDDDDDDDEDSEREGAGGTGRPGMEAGSDDEDEDMEEDM</sequence>
<dbReference type="SUPFAM" id="SSF50978">
    <property type="entry name" value="WD40 repeat-like"/>
    <property type="match status" value="1"/>
</dbReference>
<keyword evidence="1" id="KW-0597">Phosphoprotein</keyword>
<dbReference type="Proteomes" id="UP001150569">
    <property type="component" value="Unassembled WGS sequence"/>
</dbReference>
<dbReference type="InterPro" id="IPR020472">
    <property type="entry name" value="WD40_PAC1"/>
</dbReference>
<feature type="repeat" description="WD" evidence="4">
    <location>
        <begin position="290"/>
        <end position="332"/>
    </location>
</feature>
<feature type="region of interest" description="Disordered" evidence="5">
    <location>
        <begin position="39"/>
        <end position="102"/>
    </location>
</feature>
<dbReference type="InterPro" id="IPR015943">
    <property type="entry name" value="WD40/YVTN_repeat-like_dom_sf"/>
</dbReference>
<evidence type="ECO:0000256" key="2">
    <source>
        <dbReference type="ARBA" id="ARBA00022574"/>
    </source>
</evidence>
<evidence type="ECO:0000256" key="4">
    <source>
        <dbReference type="PROSITE-ProRule" id="PRU00221"/>
    </source>
</evidence>
<protein>
    <submittedName>
        <fullName evidence="6">rRNA-processing protein</fullName>
    </submittedName>
</protein>
<feature type="compositionally biased region" description="Basic residues" evidence="5">
    <location>
        <begin position="276"/>
        <end position="290"/>
    </location>
</feature>
<feature type="compositionally biased region" description="Acidic residues" evidence="5">
    <location>
        <begin position="577"/>
        <end position="589"/>
    </location>
</feature>
<feature type="repeat" description="WD" evidence="4">
    <location>
        <begin position="438"/>
        <end position="480"/>
    </location>
</feature>
<proteinExistence type="predicted"/>
<feature type="compositionally biased region" description="Acidic residues" evidence="5">
    <location>
        <begin position="86"/>
        <end position="102"/>
    </location>
</feature>
<feature type="compositionally biased region" description="Acidic residues" evidence="5">
    <location>
        <begin position="55"/>
        <end position="70"/>
    </location>
</feature>
<dbReference type="EMBL" id="JANBPT010000115">
    <property type="protein sequence ID" value="KAJ1927496.1"/>
    <property type="molecule type" value="Genomic_DNA"/>
</dbReference>
<dbReference type="PANTHER" id="PTHR14091:SF0">
    <property type="entry name" value="PERIODIC TRYPTOPHAN PROTEIN 1 HOMOLOG"/>
    <property type="match status" value="1"/>
</dbReference>
<dbReference type="OrthoDB" id="270624at2759"/>
<evidence type="ECO:0000256" key="5">
    <source>
        <dbReference type="SAM" id="MobiDB-lite"/>
    </source>
</evidence>
<dbReference type="SMART" id="SM00320">
    <property type="entry name" value="WD40"/>
    <property type="match status" value="5"/>
</dbReference>
<keyword evidence="3" id="KW-0677">Repeat</keyword>
<dbReference type="PROSITE" id="PS50294">
    <property type="entry name" value="WD_REPEATS_REGION"/>
    <property type="match status" value="2"/>
</dbReference>
<dbReference type="SUPFAM" id="SSF75011">
    <property type="entry name" value="3-carboxy-cis,cis-mucoante lactonizing enzyme"/>
    <property type="match status" value="1"/>
</dbReference>
<name>A0A9W8AAK0_9FUNG</name>
<dbReference type="AlphaFoldDB" id="A0A9W8AAK0"/>
<evidence type="ECO:0000313" key="6">
    <source>
        <dbReference type="EMBL" id="KAJ1927496.1"/>
    </source>
</evidence>
<dbReference type="GO" id="GO:0005634">
    <property type="term" value="C:nucleus"/>
    <property type="evidence" value="ECO:0007669"/>
    <property type="project" value="TreeGrafter"/>
</dbReference>
<dbReference type="InterPro" id="IPR019775">
    <property type="entry name" value="WD40_repeat_CS"/>
</dbReference>
<dbReference type="PROSITE" id="PS50082">
    <property type="entry name" value="WD_REPEATS_2"/>
    <property type="match status" value="3"/>
</dbReference>
<dbReference type="InterPro" id="IPR044285">
    <property type="entry name" value="PWP1"/>
</dbReference>
<gene>
    <name evidence="6" type="primary">PWP1_1</name>
    <name evidence="6" type="ORF">IWQ60_002883</name>
</gene>
<feature type="compositionally biased region" description="Acidic residues" evidence="5">
    <location>
        <begin position="551"/>
        <end position="562"/>
    </location>
</feature>
<dbReference type="InterPro" id="IPR036322">
    <property type="entry name" value="WD40_repeat_dom_sf"/>
</dbReference>
<feature type="region of interest" description="Disordered" evidence="5">
    <location>
        <begin position="538"/>
        <end position="589"/>
    </location>
</feature>
<dbReference type="Pfam" id="PF00400">
    <property type="entry name" value="WD40"/>
    <property type="match status" value="3"/>
</dbReference>
<dbReference type="GO" id="GO:0006364">
    <property type="term" value="P:rRNA processing"/>
    <property type="evidence" value="ECO:0007669"/>
    <property type="project" value="InterPro"/>
</dbReference>
<evidence type="ECO:0000256" key="3">
    <source>
        <dbReference type="ARBA" id="ARBA00022737"/>
    </source>
</evidence>
<evidence type="ECO:0000256" key="1">
    <source>
        <dbReference type="ARBA" id="ARBA00022553"/>
    </source>
</evidence>